<feature type="disulfide bond" evidence="9">
    <location>
        <begin position="248"/>
        <end position="260"/>
    </location>
</feature>
<keyword evidence="3" id="KW-0677">Repeat</keyword>
<keyword evidence="14" id="KW-1185">Reference proteome</keyword>
<keyword evidence="2" id="KW-0812">Transmembrane</keyword>
<dbReference type="InterPro" id="IPR000436">
    <property type="entry name" value="Sushi_SCR_CCP_dom"/>
</dbReference>
<feature type="disulfide bond" evidence="9">
    <location>
        <begin position="68"/>
        <end position="80"/>
    </location>
</feature>
<accession>A0A8K0KRR2</accession>
<feature type="disulfide bond" evidence="9">
    <location>
        <begin position="255"/>
        <end position="273"/>
    </location>
</feature>
<dbReference type="Pfam" id="PF00057">
    <property type="entry name" value="Ldl_recept_a"/>
    <property type="match status" value="5"/>
</dbReference>
<dbReference type="EMBL" id="KZ309543">
    <property type="protein sequence ID" value="KAG8239183.1"/>
    <property type="molecule type" value="Genomic_DNA"/>
</dbReference>
<dbReference type="InterPro" id="IPR023415">
    <property type="entry name" value="LDLR_class-A_CS"/>
</dbReference>
<feature type="disulfide bond" evidence="9">
    <location>
        <begin position="75"/>
        <end position="93"/>
    </location>
</feature>
<feature type="disulfide bond" evidence="9">
    <location>
        <begin position="109"/>
        <end position="121"/>
    </location>
</feature>
<dbReference type="InterPro" id="IPR035976">
    <property type="entry name" value="Sushi/SCR/CCP_sf"/>
</dbReference>
<evidence type="ECO:0000256" key="2">
    <source>
        <dbReference type="ARBA" id="ARBA00022692"/>
    </source>
</evidence>
<feature type="disulfide bond" evidence="10">
    <location>
        <begin position="293"/>
        <end position="336"/>
    </location>
</feature>
<organism evidence="13 14">
    <name type="scientific">Ladona fulva</name>
    <name type="common">Scarce chaser dragonfly</name>
    <name type="synonym">Libellula fulva</name>
    <dbReference type="NCBI Taxonomy" id="123851"/>
    <lineage>
        <taxon>Eukaryota</taxon>
        <taxon>Metazoa</taxon>
        <taxon>Ecdysozoa</taxon>
        <taxon>Arthropoda</taxon>
        <taxon>Hexapoda</taxon>
        <taxon>Insecta</taxon>
        <taxon>Pterygota</taxon>
        <taxon>Palaeoptera</taxon>
        <taxon>Odonata</taxon>
        <taxon>Epiprocta</taxon>
        <taxon>Anisoptera</taxon>
        <taxon>Libelluloidea</taxon>
        <taxon>Libellulidae</taxon>
        <taxon>Ladona</taxon>
    </lineage>
</organism>
<evidence type="ECO:0000256" key="10">
    <source>
        <dbReference type="PROSITE-ProRule" id="PRU00302"/>
    </source>
</evidence>
<feature type="disulfide bond" evidence="9">
    <location>
        <begin position="213"/>
        <end position="231"/>
    </location>
</feature>
<feature type="disulfide bond" evidence="9">
    <location>
        <begin position="150"/>
        <end position="162"/>
    </location>
</feature>
<name>A0A8K0KRR2_LADFU</name>
<evidence type="ECO:0000256" key="4">
    <source>
        <dbReference type="ARBA" id="ARBA00022989"/>
    </source>
</evidence>
<dbReference type="OrthoDB" id="6147874at2759"/>
<dbReference type="Gene3D" id="2.10.70.10">
    <property type="entry name" value="Complement Module, domain 1"/>
    <property type="match status" value="2"/>
</dbReference>
<keyword evidence="8" id="KW-0325">Glycoprotein</keyword>
<keyword evidence="7" id="KW-0675">Receptor</keyword>
<proteinExistence type="predicted"/>
<evidence type="ECO:0000256" key="7">
    <source>
        <dbReference type="ARBA" id="ARBA00023170"/>
    </source>
</evidence>
<dbReference type="InterPro" id="IPR001254">
    <property type="entry name" value="Trypsin_dom"/>
</dbReference>
<dbReference type="Pfam" id="PF00084">
    <property type="entry name" value="Sushi"/>
    <property type="match status" value="1"/>
</dbReference>
<feature type="domain" description="Sushi" evidence="12">
    <location>
        <begin position="291"/>
        <end position="350"/>
    </location>
</feature>
<dbReference type="PANTHER" id="PTHR22722:SF5">
    <property type="entry name" value="LOW-DENSITY LIPOPROTEIN RECEPTOR-RELATED PROTEIN 1B"/>
    <property type="match status" value="1"/>
</dbReference>
<reference evidence="13" key="1">
    <citation type="submission" date="2013-04" db="EMBL/GenBank/DDBJ databases">
        <authorList>
            <person name="Qu J."/>
            <person name="Murali S.C."/>
            <person name="Bandaranaike D."/>
            <person name="Bellair M."/>
            <person name="Blankenburg K."/>
            <person name="Chao H."/>
            <person name="Dinh H."/>
            <person name="Doddapaneni H."/>
            <person name="Downs B."/>
            <person name="Dugan-Rocha S."/>
            <person name="Elkadiri S."/>
            <person name="Gnanaolivu R.D."/>
            <person name="Hernandez B."/>
            <person name="Javaid M."/>
            <person name="Jayaseelan J.C."/>
            <person name="Lee S."/>
            <person name="Li M."/>
            <person name="Ming W."/>
            <person name="Munidasa M."/>
            <person name="Muniz J."/>
            <person name="Nguyen L."/>
            <person name="Ongeri F."/>
            <person name="Osuji N."/>
            <person name="Pu L.-L."/>
            <person name="Puazo M."/>
            <person name="Qu C."/>
            <person name="Quiroz J."/>
            <person name="Raj R."/>
            <person name="Weissenberger G."/>
            <person name="Xin Y."/>
            <person name="Zou X."/>
            <person name="Han Y."/>
            <person name="Richards S."/>
            <person name="Worley K."/>
            <person name="Muzny D."/>
            <person name="Gibbs R."/>
        </authorList>
    </citation>
    <scope>NUCLEOTIDE SEQUENCE</scope>
    <source>
        <strain evidence="13">Sampled in the wild</strain>
    </source>
</reference>
<dbReference type="PROSITE" id="PS50923">
    <property type="entry name" value="SUSHI"/>
    <property type="match status" value="1"/>
</dbReference>
<sequence>MRRFVNAQGGQAGGNEVAVTQKIPDFQCFRGKNQSVFEKIPLLKVCDGNADCSNMADEDPDLCYRRRCPPNYFQCTYGACIKQTLQCDGVNDCLDQSDEALCGREVDSCDLQEFRCKSGQCIDGKLQCNGRKDCDDGSDETTSICLHQECSSNSFRCAYGGCIPLVAKCNGVVDCIDQSDEMSLLCKGNCSSGLVPNSAGKCIEGCKKGEFRCSSGMCILQKLVCDGSVDCSGDGDDESPTICSAFPCPSYAFRCNYGACIKATLACDGEIHCADGSDENVNLCEIQRPVNSCILPPFPANGRHDIAQGAYVNNLGAITYSCNPGYETEGEAVSYCYEGLWVPAAPTCKLIPTTVFCPGLKSRYLNLECFLASGKRHPCDQPAPDGSVATYSCRQFYLPTVNSPNRRSECRNGKWSRELLRCEPECGKAKGEVTPLIVHGTPATNVEWPWQVALYVKVGEKTGGPIRWAFQCGGSLISENIVLTAAHCVWKVEPQIMVTALGKYYREFELQQELTQIKEIKEFLIPPTYLDSKGNYESDVALIVLISPVILTSVAQPVCLDWDMRTVNIDLSHQSVGTVVGWGVTENDTASETPRKANLPVVSARQCIEDLPSDFARFIRSTTFCAGYLNRIGGGLMFQRDGTWVVQGIVSVSPRRKDIALCDPRFYAIFTRVSSYIPWIAEMLEKYAIPE</sequence>
<dbReference type="InterPro" id="IPR036055">
    <property type="entry name" value="LDL_receptor-like_sf"/>
</dbReference>
<dbReference type="InterPro" id="IPR018114">
    <property type="entry name" value="TRYPSIN_HIS"/>
</dbReference>
<dbReference type="SMART" id="SM00192">
    <property type="entry name" value="LDLa"/>
    <property type="match status" value="6"/>
</dbReference>
<dbReference type="InterPro" id="IPR051221">
    <property type="entry name" value="LDLR-related"/>
</dbReference>
<dbReference type="SUPFAM" id="SSF57535">
    <property type="entry name" value="Complement control module/SCR domain"/>
    <property type="match status" value="1"/>
</dbReference>
<dbReference type="PANTHER" id="PTHR22722">
    <property type="entry name" value="LOW-DENSITY LIPOPROTEIN RECEPTOR-RELATED PROTEIN 2-RELATED"/>
    <property type="match status" value="1"/>
</dbReference>
<dbReference type="InterPro" id="IPR009003">
    <property type="entry name" value="Peptidase_S1_PA"/>
</dbReference>
<dbReference type="PRINTS" id="PR00261">
    <property type="entry name" value="LDLRECEPTOR"/>
</dbReference>
<dbReference type="PROSITE" id="PS50068">
    <property type="entry name" value="LDLRA_2"/>
    <property type="match status" value="5"/>
</dbReference>
<keyword evidence="5" id="KW-0472">Membrane</keyword>
<dbReference type="GO" id="GO:0005886">
    <property type="term" value="C:plasma membrane"/>
    <property type="evidence" value="ECO:0007669"/>
    <property type="project" value="TreeGrafter"/>
</dbReference>
<dbReference type="SMART" id="SM00032">
    <property type="entry name" value="CCP"/>
    <property type="match status" value="2"/>
</dbReference>
<evidence type="ECO:0000259" key="12">
    <source>
        <dbReference type="PROSITE" id="PS50923"/>
    </source>
</evidence>
<evidence type="ECO:0000259" key="11">
    <source>
        <dbReference type="PROSITE" id="PS50240"/>
    </source>
</evidence>
<dbReference type="InterPro" id="IPR043504">
    <property type="entry name" value="Peptidase_S1_PA_chymotrypsin"/>
</dbReference>
<comment type="caution">
    <text evidence="13">The sequence shown here is derived from an EMBL/GenBank/DDBJ whole genome shotgun (WGS) entry which is preliminary data.</text>
</comment>
<evidence type="ECO:0000256" key="8">
    <source>
        <dbReference type="ARBA" id="ARBA00023180"/>
    </source>
</evidence>
<reference evidence="13" key="2">
    <citation type="submission" date="2017-10" db="EMBL/GenBank/DDBJ databases">
        <title>Ladona fulva Genome sequencing and assembly.</title>
        <authorList>
            <person name="Murali S."/>
            <person name="Richards S."/>
            <person name="Bandaranaike D."/>
            <person name="Bellair M."/>
            <person name="Blankenburg K."/>
            <person name="Chao H."/>
            <person name="Dinh H."/>
            <person name="Doddapaneni H."/>
            <person name="Dugan-Rocha S."/>
            <person name="Elkadiri S."/>
            <person name="Gnanaolivu R."/>
            <person name="Hernandez B."/>
            <person name="Skinner E."/>
            <person name="Javaid M."/>
            <person name="Lee S."/>
            <person name="Li M."/>
            <person name="Ming W."/>
            <person name="Munidasa M."/>
            <person name="Muniz J."/>
            <person name="Nguyen L."/>
            <person name="Hughes D."/>
            <person name="Osuji N."/>
            <person name="Pu L.-L."/>
            <person name="Puazo M."/>
            <person name="Qu C."/>
            <person name="Quiroz J."/>
            <person name="Raj R."/>
            <person name="Weissenberger G."/>
            <person name="Xin Y."/>
            <person name="Zou X."/>
            <person name="Han Y."/>
            <person name="Worley K."/>
            <person name="Muzny D."/>
            <person name="Gibbs R."/>
        </authorList>
    </citation>
    <scope>NUCLEOTIDE SEQUENCE</scope>
    <source>
        <strain evidence="13">Sampled in the wild</strain>
    </source>
</reference>
<keyword evidence="10" id="KW-0768">Sushi</keyword>
<dbReference type="CDD" id="cd00112">
    <property type="entry name" value="LDLa"/>
    <property type="match status" value="5"/>
</dbReference>
<keyword evidence="6 10" id="KW-1015">Disulfide bond</keyword>
<dbReference type="GO" id="GO:0005041">
    <property type="term" value="F:low-density lipoprotein particle receptor activity"/>
    <property type="evidence" value="ECO:0007669"/>
    <property type="project" value="TreeGrafter"/>
</dbReference>
<evidence type="ECO:0000313" key="14">
    <source>
        <dbReference type="Proteomes" id="UP000792457"/>
    </source>
</evidence>
<dbReference type="CDD" id="cd00033">
    <property type="entry name" value="CCP"/>
    <property type="match status" value="1"/>
</dbReference>
<gene>
    <name evidence="13" type="ORF">J437_LFUL018923</name>
</gene>
<dbReference type="GO" id="GO:0006508">
    <property type="term" value="P:proteolysis"/>
    <property type="evidence" value="ECO:0007669"/>
    <property type="project" value="InterPro"/>
</dbReference>
<dbReference type="CDD" id="cd00190">
    <property type="entry name" value="Tryp_SPc"/>
    <property type="match status" value="1"/>
</dbReference>
<dbReference type="Gene3D" id="4.10.400.10">
    <property type="entry name" value="Low-density Lipoprotein Receptor"/>
    <property type="match status" value="6"/>
</dbReference>
<dbReference type="PROSITE" id="PS01209">
    <property type="entry name" value="LDLRA_1"/>
    <property type="match status" value="3"/>
</dbReference>
<dbReference type="Pfam" id="PF00089">
    <property type="entry name" value="Trypsin"/>
    <property type="match status" value="1"/>
</dbReference>
<dbReference type="AlphaFoldDB" id="A0A8K0KRR2"/>
<evidence type="ECO:0000256" key="3">
    <source>
        <dbReference type="ARBA" id="ARBA00022737"/>
    </source>
</evidence>
<dbReference type="FunFam" id="4.10.400.10:FF:000065">
    <property type="entry name" value="Transmembrane protease serine 7"/>
    <property type="match status" value="1"/>
</dbReference>
<feature type="disulfide bond" evidence="9">
    <location>
        <begin position="116"/>
        <end position="134"/>
    </location>
</feature>
<dbReference type="Proteomes" id="UP000792457">
    <property type="component" value="Unassembled WGS sequence"/>
</dbReference>
<evidence type="ECO:0000256" key="9">
    <source>
        <dbReference type="PROSITE-ProRule" id="PRU00124"/>
    </source>
</evidence>
<dbReference type="SUPFAM" id="SSF50494">
    <property type="entry name" value="Trypsin-like serine proteases"/>
    <property type="match status" value="1"/>
</dbReference>
<dbReference type="GO" id="GO:0043235">
    <property type="term" value="C:receptor complex"/>
    <property type="evidence" value="ECO:0007669"/>
    <property type="project" value="TreeGrafter"/>
</dbReference>
<feature type="domain" description="Peptidase S1" evidence="11">
    <location>
        <begin position="437"/>
        <end position="685"/>
    </location>
</feature>
<dbReference type="Gene3D" id="2.40.10.10">
    <property type="entry name" value="Trypsin-like serine proteases"/>
    <property type="match status" value="1"/>
</dbReference>
<comment type="caution">
    <text evidence="10">Lacks conserved residue(s) required for the propagation of feature annotation.</text>
</comment>
<dbReference type="PROSITE" id="PS00134">
    <property type="entry name" value="TRYPSIN_HIS"/>
    <property type="match status" value="1"/>
</dbReference>
<comment type="subcellular location">
    <subcellularLocation>
        <location evidence="1">Membrane</location>
        <topology evidence="1">Single-pass membrane protein</topology>
    </subcellularLocation>
</comment>
<dbReference type="PROSITE" id="PS50240">
    <property type="entry name" value="TRYPSIN_DOM"/>
    <property type="match status" value="1"/>
</dbReference>
<protein>
    <submittedName>
        <fullName evidence="13">Uncharacterized protein</fullName>
    </submittedName>
</protein>
<evidence type="ECO:0000256" key="1">
    <source>
        <dbReference type="ARBA" id="ARBA00004167"/>
    </source>
</evidence>
<dbReference type="FunFam" id="2.40.10.10:FF:000068">
    <property type="entry name" value="transmembrane protease serine 2"/>
    <property type="match status" value="1"/>
</dbReference>
<evidence type="ECO:0000256" key="6">
    <source>
        <dbReference type="ARBA" id="ARBA00023157"/>
    </source>
</evidence>
<dbReference type="GO" id="GO:0004252">
    <property type="term" value="F:serine-type endopeptidase activity"/>
    <property type="evidence" value="ECO:0007669"/>
    <property type="project" value="InterPro"/>
</dbReference>
<feature type="disulfide bond" evidence="9">
    <location>
        <begin position="206"/>
        <end position="218"/>
    </location>
</feature>
<feature type="disulfide bond" evidence="9">
    <location>
        <begin position="87"/>
        <end position="102"/>
    </location>
</feature>
<evidence type="ECO:0000256" key="5">
    <source>
        <dbReference type="ARBA" id="ARBA00023136"/>
    </source>
</evidence>
<feature type="disulfide bond" evidence="9">
    <location>
        <begin position="157"/>
        <end position="175"/>
    </location>
</feature>
<dbReference type="SMART" id="SM00020">
    <property type="entry name" value="Tryp_SPc"/>
    <property type="match status" value="1"/>
</dbReference>
<dbReference type="InterPro" id="IPR002172">
    <property type="entry name" value="LDrepeatLR_classA_rpt"/>
</dbReference>
<evidence type="ECO:0000313" key="13">
    <source>
        <dbReference type="EMBL" id="KAG8239183.1"/>
    </source>
</evidence>
<keyword evidence="4" id="KW-1133">Transmembrane helix</keyword>
<dbReference type="SUPFAM" id="SSF57424">
    <property type="entry name" value="LDL receptor-like module"/>
    <property type="match status" value="5"/>
</dbReference>